<dbReference type="AlphaFoldDB" id="A0AAU8V3H1"/>
<dbReference type="Pfam" id="PF12844">
    <property type="entry name" value="HTH_19"/>
    <property type="match status" value="1"/>
</dbReference>
<dbReference type="InterPro" id="IPR010982">
    <property type="entry name" value="Lambda_DNA-bd_dom_sf"/>
</dbReference>
<protein>
    <recommendedName>
        <fullName evidence="2">HTH cro/C1-type domain-containing protein</fullName>
    </recommendedName>
</protein>
<reference evidence="3 4" key="1">
    <citation type="submission" date="2016-07" db="EMBL/GenBank/DDBJ databases">
        <title>Revisiting the taxonomy of the Elizabethkingia Genus using Whole-Genome Sequencing, Optical Mapping, and MALDI-TOF, along with proposal of three novel Elizabethkingia species: Elizabethkingia bruuniana sp. nov., Elizabethkingia ursingii sp. nov., and Elizabethkingia occulta sp. nov.</title>
        <authorList>
            <person name="Nicholson A.C."/>
        </authorList>
    </citation>
    <scope>NUCLEOTIDE SEQUENCE [LARGE SCALE GENOMIC DNA]</scope>
    <source>
        <strain evidence="3 4">F3201</strain>
        <plasmid evidence="3 4">unnamed</plasmid>
    </source>
</reference>
<dbReference type="SUPFAM" id="SSF47413">
    <property type="entry name" value="lambda repressor-like DNA-binding domains"/>
    <property type="match status" value="1"/>
</dbReference>
<dbReference type="PROSITE" id="PS50943">
    <property type="entry name" value="HTH_CROC1"/>
    <property type="match status" value="1"/>
</dbReference>
<keyword evidence="1" id="KW-0238">DNA-binding</keyword>
<gene>
    <name evidence="3" type="ORF">BBD32_19325</name>
</gene>
<organism evidence="3 4">
    <name type="scientific">Elizabethkingia anophelis</name>
    <dbReference type="NCBI Taxonomy" id="1117645"/>
    <lineage>
        <taxon>Bacteria</taxon>
        <taxon>Pseudomonadati</taxon>
        <taxon>Bacteroidota</taxon>
        <taxon>Flavobacteriia</taxon>
        <taxon>Flavobacteriales</taxon>
        <taxon>Weeksellaceae</taxon>
        <taxon>Elizabethkingia</taxon>
    </lineage>
</organism>
<evidence type="ECO:0000313" key="3">
    <source>
        <dbReference type="EMBL" id="AQX03697.1"/>
    </source>
</evidence>
<dbReference type="InterPro" id="IPR001387">
    <property type="entry name" value="Cro/C1-type_HTH"/>
</dbReference>
<evidence type="ECO:0000256" key="1">
    <source>
        <dbReference type="ARBA" id="ARBA00023125"/>
    </source>
</evidence>
<dbReference type="SMART" id="SM00530">
    <property type="entry name" value="HTH_XRE"/>
    <property type="match status" value="1"/>
</dbReference>
<feature type="domain" description="HTH cro/C1-type" evidence="2">
    <location>
        <begin position="7"/>
        <end position="61"/>
    </location>
</feature>
<dbReference type="EMBL" id="CP016375">
    <property type="protein sequence ID" value="AQX03697.1"/>
    <property type="molecule type" value="Genomic_DNA"/>
</dbReference>
<evidence type="ECO:0000259" key="2">
    <source>
        <dbReference type="PROSITE" id="PS50943"/>
    </source>
</evidence>
<geneLocation type="plasmid" evidence="3 4">
    <name>unnamed</name>
</geneLocation>
<dbReference type="Proteomes" id="UP000190848">
    <property type="component" value="Plasmid unnamed"/>
</dbReference>
<dbReference type="GO" id="GO:0003677">
    <property type="term" value="F:DNA binding"/>
    <property type="evidence" value="ECO:0007669"/>
    <property type="project" value="UniProtKB-KW"/>
</dbReference>
<dbReference type="CDD" id="cd00093">
    <property type="entry name" value="HTH_XRE"/>
    <property type="match status" value="1"/>
</dbReference>
<name>A0AAU8V3H1_9FLAO</name>
<evidence type="ECO:0000313" key="4">
    <source>
        <dbReference type="Proteomes" id="UP000190848"/>
    </source>
</evidence>
<proteinExistence type="predicted"/>
<dbReference type="PANTHER" id="PTHR46558:SF11">
    <property type="entry name" value="HTH-TYPE TRANSCRIPTIONAL REGULATOR XRE"/>
    <property type="match status" value="1"/>
</dbReference>
<dbReference type="Gene3D" id="1.10.260.40">
    <property type="entry name" value="lambda repressor-like DNA-binding domains"/>
    <property type="match status" value="1"/>
</dbReference>
<sequence length="110" mass="12613">MGVGTNLRRFRSKTKLSQQDVADKMGVSKNTYMSWESEDADVKSKYIPQLAELFEVEIKDLFTEDNKGIKFINVENNDSATGHIIINITDKETAEVFSKQMAELFKFLKK</sequence>
<dbReference type="PANTHER" id="PTHR46558">
    <property type="entry name" value="TRACRIPTIONAL REGULATORY PROTEIN-RELATED-RELATED"/>
    <property type="match status" value="1"/>
</dbReference>
<accession>A0AAU8V3H1</accession>
<keyword evidence="3" id="KW-0614">Plasmid</keyword>
<dbReference type="RefSeq" id="WP_164504642.1">
    <property type="nucleotide sequence ID" value="NZ_CP016375.1"/>
</dbReference>